<evidence type="ECO:0000313" key="2">
    <source>
        <dbReference type="Proteomes" id="UP000539075"/>
    </source>
</evidence>
<organism evidence="1 2">
    <name type="scientific">Desulfovibrio intestinalis</name>
    <dbReference type="NCBI Taxonomy" id="58621"/>
    <lineage>
        <taxon>Bacteria</taxon>
        <taxon>Pseudomonadati</taxon>
        <taxon>Thermodesulfobacteriota</taxon>
        <taxon>Desulfovibrionia</taxon>
        <taxon>Desulfovibrionales</taxon>
        <taxon>Desulfovibrionaceae</taxon>
        <taxon>Desulfovibrio</taxon>
    </lineage>
</organism>
<gene>
    <name evidence="1" type="ORF">HNQ38_001416</name>
</gene>
<keyword evidence="2" id="KW-1185">Reference proteome</keyword>
<proteinExistence type="predicted"/>
<dbReference type="EMBL" id="JACHGO010000003">
    <property type="protein sequence ID" value="MBB5143328.1"/>
    <property type="molecule type" value="Genomic_DNA"/>
</dbReference>
<comment type="caution">
    <text evidence="1">The sequence shown here is derived from an EMBL/GenBank/DDBJ whole genome shotgun (WGS) entry which is preliminary data.</text>
</comment>
<protein>
    <submittedName>
        <fullName evidence="1">Uncharacterized protein</fullName>
    </submittedName>
</protein>
<dbReference type="Proteomes" id="UP000539075">
    <property type="component" value="Unassembled WGS sequence"/>
</dbReference>
<accession>A0A7W8FEY7</accession>
<evidence type="ECO:0000313" key="1">
    <source>
        <dbReference type="EMBL" id="MBB5143328.1"/>
    </source>
</evidence>
<dbReference type="AlphaFoldDB" id="A0A7W8FEY7"/>
<name>A0A7W8FEY7_9BACT</name>
<reference evidence="1 2" key="1">
    <citation type="submission" date="2020-08" db="EMBL/GenBank/DDBJ databases">
        <title>Genomic Encyclopedia of Type Strains, Phase IV (KMG-IV): sequencing the most valuable type-strain genomes for metagenomic binning, comparative biology and taxonomic classification.</title>
        <authorList>
            <person name="Goeker M."/>
        </authorList>
    </citation>
    <scope>NUCLEOTIDE SEQUENCE [LARGE SCALE GENOMIC DNA]</scope>
    <source>
        <strain evidence="1 2">DSM 11275</strain>
    </source>
</reference>
<sequence>MHMLKYKIGIPESVPPVMRIARIFGKFSAFTGTAIRILAGRQSV</sequence>